<dbReference type="EMBL" id="UINC01109429">
    <property type="protein sequence ID" value="SVC76250.1"/>
    <property type="molecule type" value="Genomic_DNA"/>
</dbReference>
<dbReference type="AlphaFoldDB" id="A0A382PTX5"/>
<organism evidence="1">
    <name type="scientific">marine metagenome</name>
    <dbReference type="NCBI Taxonomy" id="408172"/>
    <lineage>
        <taxon>unclassified sequences</taxon>
        <taxon>metagenomes</taxon>
        <taxon>ecological metagenomes</taxon>
    </lineage>
</organism>
<dbReference type="Pfam" id="PF20025">
    <property type="entry name" value="DUF6433"/>
    <property type="match status" value="1"/>
</dbReference>
<evidence type="ECO:0000313" key="1">
    <source>
        <dbReference type="EMBL" id="SVC76250.1"/>
    </source>
</evidence>
<dbReference type="InterPro" id="IPR045491">
    <property type="entry name" value="DUF6433"/>
</dbReference>
<protein>
    <submittedName>
        <fullName evidence="1">Uncharacterized protein</fullName>
    </submittedName>
</protein>
<proteinExistence type="predicted"/>
<name>A0A382PTX5_9ZZZZ</name>
<reference evidence="1" key="1">
    <citation type="submission" date="2018-05" db="EMBL/GenBank/DDBJ databases">
        <authorList>
            <person name="Lanie J.A."/>
            <person name="Ng W.-L."/>
            <person name="Kazmierczak K.M."/>
            <person name="Andrzejewski T.M."/>
            <person name="Davidsen T.M."/>
            <person name="Wayne K.J."/>
            <person name="Tettelin H."/>
            <person name="Glass J.I."/>
            <person name="Rusch D."/>
            <person name="Podicherti R."/>
            <person name="Tsui H.-C.T."/>
            <person name="Winkler M.E."/>
        </authorList>
    </citation>
    <scope>NUCLEOTIDE SEQUENCE</scope>
</reference>
<accession>A0A382PTX5</accession>
<gene>
    <name evidence="1" type="ORF">METZ01_LOCUS329104</name>
</gene>
<feature type="non-terminal residue" evidence="1">
    <location>
        <position position="73"/>
    </location>
</feature>
<sequence length="73" mass="8259">MAAVETYAPLFHEIFTKVNNAKDKPKKVAVLRQYRTEALENFLMAAFNPSITWLLPEGNVPYIPNEAPDGTEH</sequence>